<comment type="caution">
    <text evidence="1">The sequence shown here is derived from an EMBL/GenBank/DDBJ whole genome shotgun (WGS) entry which is preliminary data.</text>
</comment>
<accession>A0ABP8RYU6</accession>
<keyword evidence="2" id="KW-1185">Reference proteome</keyword>
<sequence length="127" mass="13463">MEIFTSPADRRAAAREALAMLGAHRTDRLRLGVQCSRGHHVAQVYDAEGGLLYVAGTGSRSHGRGDRVDTGHGADRRGGVFVDLVDPGAGSIEDDDLPAGCECGPRTLSRARLMAAVAAEERLLRLV</sequence>
<evidence type="ECO:0000313" key="2">
    <source>
        <dbReference type="Proteomes" id="UP001501598"/>
    </source>
</evidence>
<proteinExistence type="predicted"/>
<name>A0ABP8RYU6_9PSEU</name>
<evidence type="ECO:0000313" key="1">
    <source>
        <dbReference type="EMBL" id="GAA4552731.1"/>
    </source>
</evidence>
<organism evidence="1 2">
    <name type="scientific">Pseudonocardia xishanensis</name>
    <dbReference type="NCBI Taxonomy" id="630995"/>
    <lineage>
        <taxon>Bacteria</taxon>
        <taxon>Bacillati</taxon>
        <taxon>Actinomycetota</taxon>
        <taxon>Actinomycetes</taxon>
        <taxon>Pseudonocardiales</taxon>
        <taxon>Pseudonocardiaceae</taxon>
        <taxon>Pseudonocardia</taxon>
    </lineage>
</organism>
<protein>
    <submittedName>
        <fullName evidence="1">Uncharacterized protein</fullName>
    </submittedName>
</protein>
<dbReference type="RefSeq" id="WP_345422514.1">
    <property type="nucleotide sequence ID" value="NZ_BAABGT010000075.1"/>
</dbReference>
<dbReference type="Proteomes" id="UP001501598">
    <property type="component" value="Unassembled WGS sequence"/>
</dbReference>
<reference evidence="2" key="1">
    <citation type="journal article" date="2019" name="Int. J. Syst. Evol. Microbiol.">
        <title>The Global Catalogue of Microorganisms (GCM) 10K type strain sequencing project: providing services to taxonomists for standard genome sequencing and annotation.</title>
        <authorList>
            <consortium name="The Broad Institute Genomics Platform"/>
            <consortium name="The Broad Institute Genome Sequencing Center for Infectious Disease"/>
            <person name="Wu L."/>
            <person name="Ma J."/>
        </authorList>
    </citation>
    <scope>NUCLEOTIDE SEQUENCE [LARGE SCALE GENOMIC DNA]</scope>
    <source>
        <strain evidence="2">JCM 17906</strain>
    </source>
</reference>
<dbReference type="EMBL" id="BAABGT010000075">
    <property type="protein sequence ID" value="GAA4552731.1"/>
    <property type="molecule type" value="Genomic_DNA"/>
</dbReference>
<gene>
    <name evidence="1" type="ORF">GCM10023175_47020</name>
</gene>